<name>A3K0L4_SAGS3</name>
<dbReference type="RefSeq" id="WP_005856918.1">
    <property type="nucleotide sequence ID" value="NZ_AAYA01000003.1"/>
</dbReference>
<sequence length="387" mass="41135">MAGNSGGPWGGGGNQGGNGSRPPSGGGGGGRRPEDSQIPEIDELMKKGQEQLRVLMGGRGGNGRSGGGSGGGSGGPKLTRGTVALGVLVLAGLWAFSSFYTVKPEEQSVELFLGKYSSTGNPGLNFAPWPLVTYEKVNVTSERTETIGSGRGGSDGLMLTTDANIVDIDFQVVWNVADPAKLLFNIRDPELTVQAVSESTMREIIAASNLAPILNRDRGLIADTAFDNIQMTLDEYESGIRIVRVNLREADPPREVIDAFREVQAAEQERDRLERQADAYANRVVAEARGQAAQTREEAEGYRARVVNDALGEAARFTSVQQEYAQAPDVTRRRLYLETMEKVLGDVDKMILDESIAGGGQSGSGVVPYLPLNELGRSGGSTQSSGN</sequence>
<keyword evidence="11" id="KW-1185">Reference proteome</keyword>
<evidence type="ECO:0000256" key="3">
    <source>
        <dbReference type="ARBA" id="ARBA00022692"/>
    </source>
</evidence>
<dbReference type="eggNOG" id="COG0330">
    <property type="taxonomic scope" value="Bacteria"/>
</dbReference>
<evidence type="ECO:0000313" key="11">
    <source>
        <dbReference type="Proteomes" id="UP000005713"/>
    </source>
</evidence>
<dbReference type="OrthoDB" id="9779595at2"/>
<dbReference type="EMBL" id="AAYA01000003">
    <property type="protein sequence ID" value="EBA09329.1"/>
    <property type="molecule type" value="Genomic_DNA"/>
</dbReference>
<dbReference type="InterPro" id="IPR036013">
    <property type="entry name" value="Band_7/SPFH_dom_sf"/>
</dbReference>
<evidence type="ECO:0000259" key="9">
    <source>
        <dbReference type="SMART" id="SM00244"/>
    </source>
</evidence>
<keyword evidence="5" id="KW-0472">Membrane</keyword>
<feature type="region of interest" description="Disordered" evidence="8">
    <location>
        <begin position="1"/>
        <end position="42"/>
    </location>
</feature>
<dbReference type="Pfam" id="PF01145">
    <property type="entry name" value="Band_7"/>
    <property type="match status" value="1"/>
</dbReference>
<evidence type="ECO:0000256" key="2">
    <source>
        <dbReference type="ARBA" id="ARBA00006971"/>
    </source>
</evidence>
<feature type="compositionally biased region" description="Gly residues" evidence="8">
    <location>
        <begin position="1"/>
        <end position="30"/>
    </location>
</feature>
<feature type="compositionally biased region" description="Gly residues" evidence="8">
    <location>
        <begin position="57"/>
        <end position="75"/>
    </location>
</feature>
<proteinExistence type="inferred from homology"/>
<dbReference type="InterPro" id="IPR050710">
    <property type="entry name" value="Band7/mec-2_domain"/>
</dbReference>
<organism evidence="10 11">
    <name type="scientific">Sagittula stellata (strain ATCC 700073 / DSM 11524 / E-37)</name>
    <dbReference type="NCBI Taxonomy" id="388399"/>
    <lineage>
        <taxon>Bacteria</taxon>
        <taxon>Pseudomonadati</taxon>
        <taxon>Pseudomonadota</taxon>
        <taxon>Alphaproteobacteria</taxon>
        <taxon>Rhodobacterales</taxon>
        <taxon>Roseobacteraceae</taxon>
        <taxon>Sagittula</taxon>
    </lineage>
</organism>
<dbReference type="Proteomes" id="UP000005713">
    <property type="component" value="Unassembled WGS sequence"/>
</dbReference>
<evidence type="ECO:0000256" key="7">
    <source>
        <dbReference type="SAM" id="Coils"/>
    </source>
</evidence>
<comment type="subunit">
    <text evidence="6">HflC and HflK may interact to form a multimeric complex.</text>
</comment>
<comment type="subcellular location">
    <subcellularLocation>
        <location evidence="1">Membrane</location>
        <topology evidence="1">Single-pass membrane protein</topology>
    </subcellularLocation>
</comment>
<dbReference type="SMART" id="SM00244">
    <property type="entry name" value="PHB"/>
    <property type="match status" value="1"/>
</dbReference>
<comment type="similarity">
    <text evidence="2 6">Belongs to the band 7/mec-2 family. HflK subfamily.</text>
</comment>
<feature type="coiled-coil region" evidence="7">
    <location>
        <begin position="256"/>
        <end position="305"/>
    </location>
</feature>
<dbReference type="NCBIfam" id="TIGR01933">
    <property type="entry name" value="hflK"/>
    <property type="match status" value="1"/>
</dbReference>
<comment type="caution">
    <text evidence="10">The sequence shown here is derived from an EMBL/GenBank/DDBJ whole genome shotgun (WGS) entry which is preliminary data.</text>
</comment>
<dbReference type="Gene3D" id="3.30.479.30">
    <property type="entry name" value="Band 7 domain"/>
    <property type="match status" value="1"/>
</dbReference>
<feature type="domain" description="Band 7" evidence="9">
    <location>
        <begin position="97"/>
        <end position="264"/>
    </location>
</feature>
<dbReference type="PANTHER" id="PTHR43327:SF2">
    <property type="entry name" value="MODULATOR OF FTSH PROTEASE HFLK"/>
    <property type="match status" value="1"/>
</dbReference>
<dbReference type="PANTHER" id="PTHR43327">
    <property type="entry name" value="STOMATIN-LIKE PROTEIN 2, MITOCHONDRIAL"/>
    <property type="match status" value="1"/>
</dbReference>
<dbReference type="CDD" id="cd03404">
    <property type="entry name" value="SPFH_HflK"/>
    <property type="match status" value="1"/>
</dbReference>
<dbReference type="InterPro" id="IPR001107">
    <property type="entry name" value="Band_7"/>
</dbReference>
<feature type="region of interest" description="Disordered" evidence="8">
    <location>
        <begin position="56"/>
        <end position="77"/>
    </location>
</feature>
<dbReference type="InterPro" id="IPR010201">
    <property type="entry name" value="HflK"/>
</dbReference>
<evidence type="ECO:0000256" key="1">
    <source>
        <dbReference type="ARBA" id="ARBA00004167"/>
    </source>
</evidence>
<reference evidence="10 11" key="1">
    <citation type="submission" date="2006-06" db="EMBL/GenBank/DDBJ databases">
        <authorList>
            <person name="Moran M.A."/>
            <person name="Ferriera S."/>
            <person name="Johnson J."/>
            <person name="Kravitz S."/>
            <person name="Beeson K."/>
            <person name="Sutton G."/>
            <person name="Rogers Y.-H."/>
            <person name="Friedman R."/>
            <person name="Frazier M."/>
            <person name="Venter J.C."/>
        </authorList>
    </citation>
    <scope>NUCLEOTIDE SEQUENCE [LARGE SCALE GENOMIC DNA]</scope>
    <source>
        <strain evidence="10 11">E-37</strain>
    </source>
</reference>
<gene>
    <name evidence="10" type="ORF">SSE37_23844</name>
</gene>
<evidence type="ECO:0000256" key="4">
    <source>
        <dbReference type="ARBA" id="ARBA00022989"/>
    </source>
</evidence>
<dbReference type="GO" id="GO:0016020">
    <property type="term" value="C:membrane"/>
    <property type="evidence" value="ECO:0007669"/>
    <property type="project" value="UniProtKB-SubCell"/>
</dbReference>
<evidence type="ECO:0000313" key="10">
    <source>
        <dbReference type="EMBL" id="EBA09329.1"/>
    </source>
</evidence>
<evidence type="ECO:0000256" key="8">
    <source>
        <dbReference type="SAM" id="MobiDB-lite"/>
    </source>
</evidence>
<keyword evidence="4" id="KW-1133">Transmembrane helix</keyword>
<keyword evidence="7" id="KW-0175">Coiled coil</keyword>
<dbReference type="AlphaFoldDB" id="A3K0L4"/>
<evidence type="ECO:0000256" key="6">
    <source>
        <dbReference type="RuleBase" id="RU364113"/>
    </source>
</evidence>
<comment type="function">
    <text evidence="6">HflC and HflK could encode or regulate a protease.</text>
</comment>
<evidence type="ECO:0000256" key="5">
    <source>
        <dbReference type="ARBA" id="ARBA00023136"/>
    </source>
</evidence>
<keyword evidence="3" id="KW-0812">Transmembrane</keyword>
<dbReference type="SUPFAM" id="SSF117892">
    <property type="entry name" value="Band 7/SPFH domain"/>
    <property type="match status" value="1"/>
</dbReference>
<accession>A3K0L4</accession>
<protein>
    <recommendedName>
        <fullName evidence="6">Protein HflK</fullName>
    </recommendedName>
</protein>